<evidence type="ECO:0000259" key="10">
    <source>
        <dbReference type="Pfam" id="PF02911"/>
    </source>
</evidence>
<proteinExistence type="inferred from homology"/>
<dbReference type="Proteomes" id="UP000217005">
    <property type="component" value="Unassembled WGS sequence"/>
</dbReference>
<dbReference type="OrthoDB" id="9802815at2"/>
<dbReference type="InterPro" id="IPR041711">
    <property type="entry name" value="Met-tRNA-FMT_N"/>
</dbReference>
<dbReference type="InterPro" id="IPR005793">
    <property type="entry name" value="Formyl_trans_C"/>
</dbReference>
<dbReference type="AlphaFoldDB" id="A0A261RSN2"/>
<evidence type="ECO:0000313" key="11">
    <source>
        <dbReference type="EMBL" id="OZI28044.1"/>
    </source>
</evidence>
<dbReference type="InterPro" id="IPR036477">
    <property type="entry name" value="Formyl_transf_N_sf"/>
</dbReference>
<dbReference type="GO" id="GO:0004479">
    <property type="term" value="F:methionyl-tRNA formyltransferase activity"/>
    <property type="evidence" value="ECO:0007669"/>
    <property type="project" value="UniProtKB-UniRule"/>
</dbReference>
<dbReference type="PROSITE" id="PS00373">
    <property type="entry name" value="GART"/>
    <property type="match status" value="1"/>
</dbReference>
<dbReference type="PANTHER" id="PTHR11138">
    <property type="entry name" value="METHIONYL-TRNA FORMYLTRANSFERASE"/>
    <property type="match status" value="1"/>
</dbReference>
<dbReference type="InterPro" id="IPR002376">
    <property type="entry name" value="Formyl_transf_N"/>
</dbReference>
<feature type="domain" description="Formyl transferase C-terminal" evidence="10">
    <location>
        <begin position="211"/>
        <end position="309"/>
    </location>
</feature>
<dbReference type="EC" id="2.1.2.9" evidence="3 8"/>
<evidence type="ECO:0000256" key="6">
    <source>
        <dbReference type="ARBA" id="ARBA00022917"/>
    </source>
</evidence>
<dbReference type="InterPro" id="IPR037022">
    <property type="entry name" value="Formyl_trans_C_sf"/>
</dbReference>
<dbReference type="InterPro" id="IPR044135">
    <property type="entry name" value="Met-tRNA-FMT_C"/>
</dbReference>
<evidence type="ECO:0000256" key="8">
    <source>
        <dbReference type="HAMAP-Rule" id="MF_00182"/>
    </source>
</evidence>
<feature type="binding site" evidence="8">
    <location>
        <begin position="117"/>
        <end position="120"/>
    </location>
    <ligand>
        <name>(6S)-5,6,7,8-tetrahydrofolate</name>
        <dbReference type="ChEBI" id="CHEBI:57453"/>
    </ligand>
</feature>
<accession>A0A261RSN2</accession>
<comment type="catalytic activity">
    <reaction evidence="7 8">
        <text>L-methionyl-tRNA(fMet) + (6R)-10-formyltetrahydrofolate = N-formyl-L-methionyl-tRNA(fMet) + (6S)-5,6,7,8-tetrahydrofolate + H(+)</text>
        <dbReference type="Rhea" id="RHEA:24380"/>
        <dbReference type="Rhea" id="RHEA-COMP:9952"/>
        <dbReference type="Rhea" id="RHEA-COMP:9953"/>
        <dbReference type="ChEBI" id="CHEBI:15378"/>
        <dbReference type="ChEBI" id="CHEBI:57453"/>
        <dbReference type="ChEBI" id="CHEBI:78530"/>
        <dbReference type="ChEBI" id="CHEBI:78844"/>
        <dbReference type="ChEBI" id="CHEBI:195366"/>
        <dbReference type="EC" id="2.1.2.9"/>
    </reaction>
</comment>
<dbReference type="InterPro" id="IPR001555">
    <property type="entry name" value="GART_AS"/>
</dbReference>
<dbReference type="GO" id="GO:0005829">
    <property type="term" value="C:cytosol"/>
    <property type="evidence" value="ECO:0007669"/>
    <property type="project" value="TreeGrafter"/>
</dbReference>
<dbReference type="InterPro" id="IPR005794">
    <property type="entry name" value="Fmt"/>
</dbReference>
<dbReference type="CDD" id="cd08704">
    <property type="entry name" value="Met_tRNA_FMT_C"/>
    <property type="match status" value="1"/>
</dbReference>
<dbReference type="PANTHER" id="PTHR11138:SF5">
    <property type="entry name" value="METHIONYL-TRNA FORMYLTRANSFERASE, MITOCHONDRIAL"/>
    <property type="match status" value="1"/>
</dbReference>
<evidence type="ECO:0000256" key="2">
    <source>
        <dbReference type="ARBA" id="ARBA00010699"/>
    </source>
</evidence>
<gene>
    <name evidence="8" type="primary">fmt</name>
    <name evidence="11" type="ORF">CEG14_24295</name>
</gene>
<dbReference type="Pfam" id="PF02911">
    <property type="entry name" value="Formyl_trans_C"/>
    <property type="match status" value="1"/>
</dbReference>
<dbReference type="SUPFAM" id="SSF53328">
    <property type="entry name" value="Formyltransferase"/>
    <property type="match status" value="1"/>
</dbReference>
<evidence type="ECO:0000256" key="5">
    <source>
        <dbReference type="ARBA" id="ARBA00022679"/>
    </source>
</evidence>
<keyword evidence="6 8" id="KW-0648">Protein biosynthesis</keyword>
<dbReference type="Gene3D" id="3.40.50.170">
    <property type="entry name" value="Formyl transferase, N-terminal domain"/>
    <property type="match status" value="1"/>
</dbReference>
<dbReference type="InterPro" id="IPR011034">
    <property type="entry name" value="Formyl_transferase-like_C_sf"/>
</dbReference>
<dbReference type="EMBL" id="NEVL01000007">
    <property type="protein sequence ID" value="OZI28044.1"/>
    <property type="molecule type" value="Genomic_DNA"/>
</dbReference>
<protein>
    <recommendedName>
        <fullName evidence="4 8">Methionyl-tRNA formyltransferase</fullName>
        <ecNumber evidence="3 8">2.1.2.9</ecNumber>
    </recommendedName>
</protein>
<comment type="caution">
    <text evidence="11">The sequence shown here is derived from an EMBL/GenBank/DDBJ whole genome shotgun (WGS) entry which is preliminary data.</text>
</comment>
<reference evidence="11 12" key="1">
    <citation type="submission" date="2017-05" db="EMBL/GenBank/DDBJ databases">
        <title>Complete and WGS of Bordetella genogroups.</title>
        <authorList>
            <person name="Spilker T."/>
            <person name="LiPuma J."/>
        </authorList>
    </citation>
    <scope>NUCLEOTIDE SEQUENCE [LARGE SCALE GENOMIC DNA]</scope>
    <source>
        <strain evidence="11 12">AU17610</strain>
    </source>
</reference>
<organism evidence="11 12">
    <name type="scientific">Bordetella genomosp. 1</name>
    <dbReference type="NCBI Taxonomy" id="1395607"/>
    <lineage>
        <taxon>Bacteria</taxon>
        <taxon>Pseudomonadati</taxon>
        <taxon>Pseudomonadota</taxon>
        <taxon>Betaproteobacteria</taxon>
        <taxon>Burkholderiales</taxon>
        <taxon>Alcaligenaceae</taxon>
        <taxon>Bordetella</taxon>
    </lineage>
</organism>
<evidence type="ECO:0000256" key="1">
    <source>
        <dbReference type="ARBA" id="ARBA00002606"/>
    </source>
</evidence>
<dbReference type="RefSeq" id="WP_094828998.1">
    <property type="nucleotide sequence ID" value="NZ_NEVL01000007.1"/>
</dbReference>
<comment type="function">
    <text evidence="1 8">Attaches a formyl group to the free amino group of methionyl-tRNA(fMet). The formyl group appears to play a dual role in the initiator identity of N-formylmethionyl-tRNA by promoting its recognition by IF2 and preventing the misappropriation of this tRNA by the elongation apparatus.</text>
</comment>
<feature type="domain" description="Formyl transferase N-terminal" evidence="9">
    <location>
        <begin position="1"/>
        <end position="188"/>
    </location>
</feature>
<comment type="similarity">
    <text evidence="2 8">Belongs to the Fmt family.</text>
</comment>
<sequence length="316" mass="33216">MRLVFAGTPDFARLALDALLAAGHEVPLVLTQPDRPAGRGLKLQPSPVKQAALAAGIEVAQPRSLRLDGKYPDEARAAHALLTRIAPDVMVVAAYGLILPRWTLALPRLGCLNIHASLLPRWRGAAPIQRAIEAGDSETGVTIMQMDEGLDTGDMLLERVVPIGADTTAALLHDQLAQAGAEAIVQALEALAGPGLMPRKQPDEGVTYAAKLEKSEAALDLTLPAEVLARRIRAFNPVPGATVRLAGLADPVKVWRAQALPRAATQAPGSLLAATAEGVDLATGAGVLRLLELQKAGGKRQPVDVFVRGWQPAQEG</sequence>
<dbReference type="CDD" id="cd08646">
    <property type="entry name" value="FMT_core_Met-tRNA-FMT_N"/>
    <property type="match status" value="1"/>
</dbReference>
<dbReference type="Pfam" id="PF00551">
    <property type="entry name" value="Formyl_trans_N"/>
    <property type="match status" value="1"/>
</dbReference>
<keyword evidence="5 8" id="KW-0808">Transferase</keyword>
<evidence type="ECO:0000313" key="12">
    <source>
        <dbReference type="Proteomes" id="UP000217005"/>
    </source>
</evidence>
<dbReference type="HAMAP" id="MF_00182">
    <property type="entry name" value="Formyl_trans"/>
    <property type="match status" value="1"/>
</dbReference>
<dbReference type="NCBIfam" id="TIGR00460">
    <property type="entry name" value="fmt"/>
    <property type="match status" value="1"/>
</dbReference>
<dbReference type="SUPFAM" id="SSF50486">
    <property type="entry name" value="FMT C-terminal domain-like"/>
    <property type="match status" value="1"/>
</dbReference>
<evidence type="ECO:0000256" key="4">
    <source>
        <dbReference type="ARBA" id="ARBA00016014"/>
    </source>
</evidence>
<dbReference type="Gene3D" id="3.10.25.10">
    <property type="entry name" value="Formyl transferase, C-terminal domain"/>
    <property type="match status" value="1"/>
</dbReference>
<name>A0A261RSN2_9BORD</name>
<evidence type="ECO:0000256" key="7">
    <source>
        <dbReference type="ARBA" id="ARBA00048558"/>
    </source>
</evidence>
<evidence type="ECO:0000256" key="3">
    <source>
        <dbReference type="ARBA" id="ARBA00012261"/>
    </source>
</evidence>
<evidence type="ECO:0000259" key="9">
    <source>
        <dbReference type="Pfam" id="PF00551"/>
    </source>
</evidence>